<dbReference type="Gene3D" id="3.30.460.10">
    <property type="entry name" value="Beta Polymerase, domain 2"/>
    <property type="match status" value="1"/>
</dbReference>
<organism evidence="2 3">
    <name type="scientific">Candidatus Beckwithbacteria bacterium GW2011_GWA2_43_10</name>
    <dbReference type="NCBI Taxonomy" id="1618369"/>
    <lineage>
        <taxon>Bacteria</taxon>
        <taxon>Candidatus Beckwithiibacteriota</taxon>
    </lineage>
</organism>
<feature type="domain" description="Polymerase nucleotidyl transferase" evidence="1">
    <location>
        <begin position="94"/>
        <end position="162"/>
    </location>
</feature>
<dbReference type="Pfam" id="PF01909">
    <property type="entry name" value="NTP_transf_2"/>
    <property type="match status" value="1"/>
</dbReference>
<reference evidence="2 3" key="1">
    <citation type="journal article" date="2015" name="Nature">
        <title>rRNA introns, odd ribosomes, and small enigmatic genomes across a large radiation of phyla.</title>
        <authorList>
            <person name="Brown C.T."/>
            <person name="Hug L.A."/>
            <person name="Thomas B.C."/>
            <person name="Sharon I."/>
            <person name="Castelle C.J."/>
            <person name="Singh A."/>
            <person name="Wilkins M.J."/>
            <person name="Williams K.H."/>
            <person name="Banfield J.F."/>
        </authorList>
    </citation>
    <scope>NUCLEOTIDE SEQUENCE [LARGE SCALE GENOMIC DNA]</scope>
</reference>
<protein>
    <submittedName>
        <fullName evidence="2">Polymerase subunit beta protein</fullName>
    </submittedName>
</protein>
<dbReference type="EMBL" id="LCEW01000049">
    <property type="protein sequence ID" value="KKS78838.1"/>
    <property type="molecule type" value="Genomic_DNA"/>
</dbReference>
<evidence type="ECO:0000259" key="1">
    <source>
        <dbReference type="Pfam" id="PF01909"/>
    </source>
</evidence>
<dbReference type="AlphaFoldDB" id="A0A0G1EW84"/>
<dbReference type="InterPro" id="IPR002934">
    <property type="entry name" value="Polymerase_NTP_transf_dom"/>
</dbReference>
<accession>A0A0G1EW84</accession>
<evidence type="ECO:0000313" key="3">
    <source>
        <dbReference type="Proteomes" id="UP000034213"/>
    </source>
</evidence>
<name>A0A0G1EW84_9BACT</name>
<dbReference type="Proteomes" id="UP000034213">
    <property type="component" value="Unassembled WGS sequence"/>
</dbReference>
<dbReference type="GO" id="GO:0016779">
    <property type="term" value="F:nucleotidyltransferase activity"/>
    <property type="evidence" value="ECO:0007669"/>
    <property type="project" value="InterPro"/>
</dbReference>
<comment type="caution">
    <text evidence="2">The sequence shown here is derived from an EMBL/GenBank/DDBJ whole genome shotgun (WGS) entry which is preliminary data.</text>
</comment>
<dbReference type="CDD" id="cd05403">
    <property type="entry name" value="NT_KNTase_like"/>
    <property type="match status" value="1"/>
</dbReference>
<dbReference type="STRING" id="1618369.UV54_C0049G0009"/>
<sequence>MEQLSLNPKLLKLLSVFALYPNQSFYVRELAKKTLLPVSTTSRLLDKLLNQQILQFTTKGSLKLFQLNLNHPSLPEIKSLVQKESGQIPLLTQTLRQIPLVSSVTVYGSAATNQLTSLSDIDLLIVGRPPVDKLNQQLNRLEKTLGREINYSLYSPEEFSRQKTKPGFLKYILQQPHQTIINNL</sequence>
<dbReference type="SUPFAM" id="SSF81301">
    <property type="entry name" value="Nucleotidyltransferase"/>
    <property type="match status" value="1"/>
</dbReference>
<gene>
    <name evidence="2" type="ORF">UV54_C0049G0009</name>
</gene>
<proteinExistence type="predicted"/>
<dbReference type="InterPro" id="IPR043519">
    <property type="entry name" value="NT_sf"/>
</dbReference>
<evidence type="ECO:0000313" key="2">
    <source>
        <dbReference type="EMBL" id="KKS78838.1"/>
    </source>
</evidence>